<evidence type="ECO:0000313" key="1">
    <source>
        <dbReference type="Proteomes" id="UP000887580"/>
    </source>
</evidence>
<evidence type="ECO:0000313" key="2">
    <source>
        <dbReference type="WBParaSite" id="PS1159_v2.g23044.t1"/>
    </source>
</evidence>
<sequence>MKIFLISIILLLMHVPFIDAKCPANEHLITRLCCNKSCDVANLPKNERCKWPCAKVNPQCHCNRTFFRHKNGKCVPKNEC</sequence>
<organism evidence="1 2">
    <name type="scientific">Panagrolaimus sp. PS1159</name>
    <dbReference type="NCBI Taxonomy" id="55785"/>
    <lineage>
        <taxon>Eukaryota</taxon>
        <taxon>Metazoa</taxon>
        <taxon>Ecdysozoa</taxon>
        <taxon>Nematoda</taxon>
        <taxon>Chromadorea</taxon>
        <taxon>Rhabditida</taxon>
        <taxon>Tylenchina</taxon>
        <taxon>Panagrolaimomorpha</taxon>
        <taxon>Panagrolaimoidea</taxon>
        <taxon>Panagrolaimidae</taxon>
        <taxon>Panagrolaimus</taxon>
    </lineage>
</organism>
<name>A0AC35G200_9BILA</name>
<dbReference type="Proteomes" id="UP000887580">
    <property type="component" value="Unplaced"/>
</dbReference>
<accession>A0AC35G200</accession>
<dbReference type="WBParaSite" id="PS1159_v2.g23044.t1">
    <property type="protein sequence ID" value="PS1159_v2.g23044.t1"/>
    <property type="gene ID" value="PS1159_v2.g23044"/>
</dbReference>
<protein>
    <submittedName>
        <fullName evidence="2">TIL domain-containing protein</fullName>
    </submittedName>
</protein>
<reference evidence="2" key="1">
    <citation type="submission" date="2022-11" db="UniProtKB">
        <authorList>
            <consortium name="WormBaseParasite"/>
        </authorList>
    </citation>
    <scope>IDENTIFICATION</scope>
</reference>
<proteinExistence type="predicted"/>